<proteinExistence type="predicted"/>
<evidence type="ECO:0000256" key="1">
    <source>
        <dbReference type="SAM" id="MobiDB-lite"/>
    </source>
</evidence>
<dbReference type="EMBL" id="NJBN01000005">
    <property type="protein sequence ID" value="TKJ40398.1"/>
    <property type="molecule type" value="Genomic_DNA"/>
</dbReference>
<gene>
    <name evidence="2" type="ORF">CEE37_08740</name>
</gene>
<dbReference type="Proteomes" id="UP000319619">
    <property type="component" value="Unassembled WGS sequence"/>
</dbReference>
<feature type="region of interest" description="Disordered" evidence="1">
    <location>
        <begin position="1"/>
        <end position="59"/>
    </location>
</feature>
<protein>
    <submittedName>
        <fullName evidence="2">Uncharacterized protein</fullName>
    </submittedName>
</protein>
<evidence type="ECO:0000313" key="3">
    <source>
        <dbReference type="Proteomes" id="UP000319619"/>
    </source>
</evidence>
<reference evidence="2 3" key="1">
    <citation type="submission" date="2017-06" db="EMBL/GenBank/DDBJ databases">
        <title>Novel microbial phyla capable of carbon fixation and sulfur reduction in deep-sea sediments.</title>
        <authorList>
            <person name="Huang J."/>
            <person name="Baker B."/>
            <person name="Wang Y."/>
        </authorList>
    </citation>
    <scope>NUCLEOTIDE SEQUENCE [LARGE SCALE GENOMIC DNA]</scope>
    <source>
        <strain evidence="2">B3_LCP</strain>
    </source>
</reference>
<accession>A0A532UZQ4</accession>
<name>A0A532UZQ4_UNCL8</name>
<organism evidence="2 3">
    <name type="scientific">candidate division LCP-89 bacterium B3_LCP</name>
    <dbReference type="NCBI Taxonomy" id="2012998"/>
    <lineage>
        <taxon>Bacteria</taxon>
        <taxon>Pseudomonadati</taxon>
        <taxon>Bacteria division LCP-89</taxon>
    </lineage>
</organism>
<comment type="caution">
    <text evidence="2">The sequence shown here is derived from an EMBL/GenBank/DDBJ whole genome shotgun (WGS) entry which is preliminary data.</text>
</comment>
<sequence length="59" mass="6802">MGTEKSSKKKGFVFKPFVQGPDSVIHPQDDQKTSPWPERWGRRCGNPLYEKKPVKANEE</sequence>
<evidence type="ECO:0000313" key="2">
    <source>
        <dbReference type="EMBL" id="TKJ40398.1"/>
    </source>
</evidence>
<dbReference type="AlphaFoldDB" id="A0A532UZQ4"/>
<feature type="compositionally biased region" description="Basic and acidic residues" evidence="1">
    <location>
        <begin position="49"/>
        <end position="59"/>
    </location>
</feature>